<evidence type="ECO:0000256" key="11">
    <source>
        <dbReference type="SAM" id="Phobius"/>
    </source>
</evidence>
<dbReference type="KEGG" id="tcc:18595969"/>
<reference evidence="13" key="1">
    <citation type="journal article" date="1997" name="Nucleic Acids Res.">
        <title>tRNAscan-SE: a program for improved detection of transfer RNA genes in genomic sequence.</title>
        <authorList>
            <person name="Lowe T.M."/>
            <person name="Eddy S.R."/>
        </authorList>
    </citation>
    <scope>NUCLEOTIDE SEQUENCE [LARGE SCALE GENOMIC DNA]</scope>
    <source>
        <strain evidence="13">r\B97-61/B2</strain>
    </source>
</reference>
<keyword evidence="11" id="KW-1133">Transmembrane helix</keyword>
<reference evidence="14" key="2">
    <citation type="submission" date="2025-08" db="UniProtKB">
        <authorList>
            <consortium name="RefSeq"/>
        </authorList>
    </citation>
    <scope>IDENTIFICATION</scope>
</reference>
<dbReference type="InterPro" id="IPR036249">
    <property type="entry name" value="Thioredoxin-like_sf"/>
</dbReference>
<gene>
    <name evidence="14" type="primary">LOC18595969</name>
</gene>
<evidence type="ECO:0000256" key="10">
    <source>
        <dbReference type="RuleBase" id="RU366011"/>
    </source>
</evidence>
<feature type="transmembrane region" description="Helical" evidence="11">
    <location>
        <begin position="170"/>
        <end position="187"/>
    </location>
</feature>
<comment type="similarity">
    <text evidence="2 10">Belongs to the peroxiredoxin family. Prx5 subfamily.</text>
</comment>
<evidence type="ECO:0000256" key="7">
    <source>
        <dbReference type="ARBA" id="ARBA00023002"/>
    </source>
</evidence>
<evidence type="ECO:0000313" key="14">
    <source>
        <dbReference type="RefSeq" id="XP_007024216.2"/>
    </source>
</evidence>
<evidence type="ECO:0000256" key="9">
    <source>
        <dbReference type="PIRSR" id="PIRSR637944-1"/>
    </source>
</evidence>
<comment type="function">
    <text evidence="10">Thiol-specific peroxidase that catalyzes the reduction of hydrogen peroxide and organic hydroperoxides to water and alcohols, respectively. Plays a role in cell protection against oxidative stress by detoxifying peroxides.</text>
</comment>
<keyword evidence="6 10" id="KW-0049">Antioxidant</keyword>
<proteinExistence type="inferred from homology"/>
<evidence type="ECO:0000313" key="13">
    <source>
        <dbReference type="Proteomes" id="UP000694886"/>
    </source>
</evidence>
<sequence>MTCTAVGDTIPDGTLSYADEDDQILNVSVHSLAACKQVILVGVPGAFTPTCSLKHVPGFIEKAEELKSKGISEIFLISVNDPYVMKAWAKSYPENKHVKFFSDSSAAYIKTLGLDLDVSDRGFGVRSQRFALLIDDLKVKVVNVESGGQFKVSSAEDMLKSLRLLAASQLYYFICVLCSVIITSVLQRCF</sequence>
<dbReference type="Gene3D" id="3.40.30.10">
    <property type="entry name" value="Glutaredoxin"/>
    <property type="match status" value="1"/>
</dbReference>
<organism evidence="13 14">
    <name type="scientific">Theobroma cacao</name>
    <name type="common">Cacao</name>
    <name type="synonym">Cocoa</name>
    <dbReference type="NCBI Taxonomy" id="3641"/>
    <lineage>
        <taxon>Eukaryota</taxon>
        <taxon>Viridiplantae</taxon>
        <taxon>Streptophyta</taxon>
        <taxon>Embryophyta</taxon>
        <taxon>Tracheophyta</taxon>
        <taxon>Spermatophyta</taxon>
        <taxon>Magnoliopsida</taxon>
        <taxon>eudicotyledons</taxon>
        <taxon>Gunneridae</taxon>
        <taxon>Pentapetalae</taxon>
        <taxon>rosids</taxon>
        <taxon>malvids</taxon>
        <taxon>Malvales</taxon>
        <taxon>Malvaceae</taxon>
        <taxon>Byttnerioideae</taxon>
        <taxon>Theobroma</taxon>
    </lineage>
</organism>
<dbReference type="Proteomes" id="UP000694886">
    <property type="component" value="Chromosome 6"/>
</dbReference>
<feature type="active site" description="Cysteine sulfenic acid (-SOH) intermediate" evidence="9">
    <location>
        <position position="51"/>
    </location>
</feature>
<evidence type="ECO:0000256" key="6">
    <source>
        <dbReference type="ARBA" id="ARBA00022862"/>
    </source>
</evidence>
<evidence type="ECO:0000256" key="2">
    <source>
        <dbReference type="ARBA" id="ARBA00010505"/>
    </source>
</evidence>
<keyword evidence="7 10" id="KW-0560">Oxidoreductase</keyword>
<dbReference type="PANTHER" id="PTHR10430:SF32">
    <property type="entry name" value="GLUTAREDOXIN-DEPENDENT PEROXIREDOXIN"/>
    <property type="match status" value="1"/>
</dbReference>
<dbReference type="SUPFAM" id="SSF52833">
    <property type="entry name" value="Thioredoxin-like"/>
    <property type="match status" value="1"/>
</dbReference>
<dbReference type="GO" id="GO:0008379">
    <property type="term" value="F:thioredoxin peroxidase activity"/>
    <property type="evidence" value="ECO:0007669"/>
    <property type="project" value="InterPro"/>
</dbReference>
<dbReference type="InterPro" id="IPR013740">
    <property type="entry name" value="Redoxin"/>
</dbReference>
<evidence type="ECO:0000256" key="4">
    <source>
        <dbReference type="ARBA" id="ARBA00013016"/>
    </source>
</evidence>
<dbReference type="Gramene" id="Tc06v2_t007660.1">
    <property type="protein sequence ID" value="Tc06v2_p007660.1"/>
    <property type="gene ID" value="Tc06v2_g007660"/>
</dbReference>
<dbReference type="AlphaFoldDB" id="A0AB32UZ35"/>
<dbReference type="PROSITE" id="PS51352">
    <property type="entry name" value="THIOREDOXIN_2"/>
    <property type="match status" value="1"/>
</dbReference>
<keyword evidence="8 10" id="KW-0676">Redox-active center</keyword>
<dbReference type="Pfam" id="PF08534">
    <property type="entry name" value="Redoxin"/>
    <property type="match status" value="1"/>
</dbReference>
<dbReference type="InterPro" id="IPR013766">
    <property type="entry name" value="Thioredoxin_domain"/>
</dbReference>
<evidence type="ECO:0000256" key="8">
    <source>
        <dbReference type="ARBA" id="ARBA00023284"/>
    </source>
</evidence>
<evidence type="ECO:0000259" key="12">
    <source>
        <dbReference type="PROSITE" id="PS51352"/>
    </source>
</evidence>
<comment type="subunit">
    <text evidence="3">Monomer.</text>
</comment>
<dbReference type="GO" id="GO:0034599">
    <property type="term" value="P:cellular response to oxidative stress"/>
    <property type="evidence" value="ECO:0007669"/>
    <property type="project" value="InterPro"/>
</dbReference>
<dbReference type="CDD" id="cd03013">
    <property type="entry name" value="PRX5_like"/>
    <property type="match status" value="1"/>
</dbReference>
<name>A0AB32UZ35_THECC</name>
<evidence type="ECO:0000256" key="1">
    <source>
        <dbReference type="ARBA" id="ARBA00001711"/>
    </source>
</evidence>
<dbReference type="InterPro" id="IPR037944">
    <property type="entry name" value="PRX5-like"/>
</dbReference>
<comment type="catalytic activity">
    <reaction evidence="1">
        <text>[glutaredoxin]-dithiol + a hydroperoxide = [glutaredoxin]-disulfide + an alcohol + H2O</text>
        <dbReference type="Rhea" id="RHEA:62624"/>
        <dbReference type="Rhea" id="RHEA-COMP:10729"/>
        <dbReference type="Rhea" id="RHEA-COMP:10730"/>
        <dbReference type="ChEBI" id="CHEBI:15377"/>
        <dbReference type="ChEBI" id="CHEBI:29950"/>
        <dbReference type="ChEBI" id="CHEBI:30879"/>
        <dbReference type="ChEBI" id="CHEBI:35924"/>
        <dbReference type="ChEBI" id="CHEBI:50058"/>
        <dbReference type="EC" id="1.11.1.25"/>
    </reaction>
</comment>
<evidence type="ECO:0000256" key="5">
    <source>
        <dbReference type="ARBA" id="ARBA00022559"/>
    </source>
</evidence>
<dbReference type="RefSeq" id="XP_007024216.2">
    <property type="nucleotide sequence ID" value="XM_007024154.2"/>
</dbReference>
<evidence type="ECO:0000256" key="3">
    <source>
        <dbReference type="ARBA" id="ARBA00011245"/>
    </source>
</evidence>
<dbReference type="FunFam" id="3.40.30.10:FF:000020">
    <property type="entry name" value="Peroxiredoxin"/>
    <property type="match status" value="1"/>
</dbReference>
<feature type="domain" description="Thioredoxin" evidence="12">
    <location>
        <begin position="4"/>
        <end position="167"/>
    </location>
</feature>
<keyword evidence="11" id="KW-0812">Transmembrane</keyword>
<dbReference type="EC" id="1.11.1.25" evidence="4 10"/>
<keyword evidence="5 10" id="KW-0575">Peroxidase</keyword>
<dbReference type="PANTHER" id="PTHR10430">
    <property type="entry name" value="PEROXIREDOXIN"/>
    <property type="match status" value="1"/>
</dbReference>
<keyword evidence="11" id="KW-0472">Membrane</keyword>
<protein>
    <recommendedName>
        <fullName evidence="4 10">Glutaredoxin-dependent peroxiredoxin</fullName>
        <ecNumber evidence="4 10">1.11.1.25</ecNumber>
    </recommendedName>
</protein>
<accession>A0AB32UZ35</accession>
<dbReference type="GeneID" id="18595969"/>